<dbReference type="PROSITE" id="PS50071">
    <property type="entry name" value="HOMEOBOX_2"/>
    <property type="match status" value="1"/>
</dbReference>
<dbReference type="SUPFAM" id="SSF55961">
    <property type="entry name" value="Bet v1-like"/>
    <property type="match status" value="2"/>
</dbReference>
<dbReference type="SMART" id="SM00234">
    <property type="entry name" value="START"/>
    <property type="match status" value="1"/>
</dbReference>
<evidence type="ECO:0000256" key="5">
    <source>
        <dbReference type="ARBA" id="ARBA00023125"/>
    </source>
</evidence>
<keyword evidence="3" id="KW-0805">Transcription regulation</keyword>
<comment type="caution">
    <text evidence="14">The sequence shown here is derived from an EMBL/GenBank/DDBJ whole genome shotgun (WGS) entry which is preliminary data.</text>
</comment>
<evidence type="ECO:0000313" key="14">
    <source>
        <dbReference type="EMBL" id="CAH8384455.1"/>
    </source>
</evidence>
<evidence type="ECO:0000256" key="8">
    <source>
        <dbReference type="ARBA" id="ARBA00023242"/>
    </source>
</evidence>
<dbReference type="CDD" id="cd00086">
    <property type="entry name" value="homeodomain"/>
    <property type="match status" value="1"/>
</dbReference>
<accession>A0ABC8LM09</accession>
<feature type="DNA-binding region" description="Homeobox" evidence="9">
    <location>
        <begin position="37"/>
        <end position="96"/>
    </location>
</feature>
<evidence type="ECO:0000256" key="9">
    <source>
        <dbReference type="PROSITE-ProRule" id="PRU00108"/>
    </source>
</evidence>
<dbReference type="SMART" id="SM00389">
    <property type="entry name" value="HOX"/>
    <property type="match status" value="1"/>
</dbReference>
<evidence type="ECO:0000313" key="15">
    <source>
        <dbReference type="Proteomes" id="UP001642260"/>
    </source>
</evidence>
<dbReference type="EMBL" id="CAKOAT010622932">
    <property type="protein sequence ID" value="CAH8384455.1"/>
    <property type="molecule type" value="Genomic_DNA"/>
</dbReference>
<dbReference type="PANTHER" id="PTHR45654:SF42">
    <property type="entry name" value="HOMEOBOX-LEUCINE ZIPPER PROTEIN HDG6"/>
    <property type="match status" value="1"/>
</dbReference>
<comment type="subcellular location">
    <subcellularLocation>
        <location evidence="1 9 10">Nucleus</location>
    </subcellularLocation>
</comment>
<dbReference type="Pfam" id="PF25797">
    <property type="entry name" value="PDF2_C"/>
    <property type="match status" value="1"/>
</dbReference>
<evidence type="ECO:0000259" key="12">
    <source>
        <dbReference type="PROSITE" id="PS50071"/>
    </source>
</evidence>
<keyword evidence="4 11" id="KW-0175">Coiled coil</keyword>
<organism evidence="14 15">
    <name type="scientific">Eruca vesicaria subsp. sativa</name>
    <name type="common">Garden rocket</name>
    <name type="synonym">Eruca sativa</name>
    <dbReference type="NCBI Taxonomy" id="29727"/>
    <lineage>
        <taxon>Eukaryota</taxon>
        <taxon>Viridiplantae</taxon>
        <taxon>Streptophyta</taxon>
        <taxon>Embryophyta</taxon>
        <taxon>Tracheophyta</taxon>
        <taxon>Spermatophyta</taxon>
        <taxon>Magnoliopsida</taxon>
        <taxon>eudicotyledons</taxon>
        <taxon>Gunneridae</taxon>
        <taxon>Pentapetalae</taxon>
        <taxon>rosids</taxon>
        <taxon>malvids</taxon>
        <taxon>Brassicales</taxon>
        <taxon>Brassicaceae</taxon>
        <taxon>Brassiceae</taxon>
        <taxon>Eruca</taxon>
    </lineage>
</organism>
<dbReference type="CDD" id="cd08875">
    <property type="entry name" value="START_ArGLABRA2_like"/>
    <property type="match status" value="1"/>
</dbReference>
<keyword evidence="15" id="KW-1185">Reference proteome</keyword>
<protein>
    <submittedName>
        <fullName evidence="14">Uncharacterized protein</fullName>
    </submittedName>
</protein>
<dbReference type="Pfam" id="PF00046">
    <property type="entry name" value="Homeodomain"/>
    <property type="match status" value="1"/>
</dbReference>
<evidence type="ECO:0000256" key="6">
    <source>
        <dbReference type="ARBA" id="ARBA00023155"/>
    </source>
</evidence>
<feature type="domain" description="Homeobox" evidence="12">
    <location>
        <begin position="35"/>
        <end position="95"/>
    </location>
</feature>
<dbReference type="CDD" id="cd14686">
    <property type="entry name" value="bZIP"/>
    <property type="match status" value="1"/>
</dbReference>
<gene>
    <name evidence="14" type="ORF">ERUC_LOCUS36938</name>
</gene>
<dbReference type="InterPro" id="IPR002913">
    <property type="entry name" value="START_lipid-bd_dom"/>
</dbReference>
<feature type="coiled-coil region" evidence="11">
    <location>
        <begin position="101"/>
        <end position="159"/>
    </location>
</feature>
<evidence type="ECO:0000256" key="11">
    <source>
        <dbReference type="SAM" id="Coils"/>
    </source>
</evidence>
<dbReference type="Gene3D" id="1.10.10.60">
    <property type="entry name" value="Homeodomain-like"/>
    <property type="match status" value="1"/>
</dbReference>
<evidence type="ECO:0000259" key="13">
    <source>
        <dbReference type="PROSITE" id="PS50848"/>
    </source>
</evidence>
<evidence type="ECO:0000256" key="1">
    <source>
        <dbReference type="ARBA" id="ARBA00004123"/>
    </source>
</evidence>
<evidence type="ECO:0000256" key="3">
    <source>
        <dbReference type="ARBA" id="ARBA00023015"/>
    </source>
</evidence>
<dbReference type="PANTHER" id="PTHR45654">
    <property type="entry name" value="HOMEOBOX-LEUCINE ZIPPER PROTEIN MERISTEM L1"/>
    <property type="match status" value="1"/>
</dbReference>
<evidence type="ECO:0000256" key="7">
    <source>
        <dbReference type="ARBA" id="ARBA00023163"/>
    </source>
</evidence>
<dbReference type="GO" id="GO:0005634">
    <property type="term" value="C:nucleus"/>
    <property type="evidence" value="ECO:0007669"/>
    <property type="project" value="UniProtKB-SubCell"/>
</dbReference>
<keyword evidence="7" id="KW-0804">Transcription</keyword>
<keyword evidence="8 9" id="KW-0539">Nucleus</keyword>
<dbReference type="AlphaFoldDB" id="A0ABC8LM09"/>
<evidence type="ECO:0000256" key="10">
    <source>
        <dbReference type="RuleBase" id="RU000682"/>
    </source>
</evidence>
<dbReference type="InterPro" id="IPR057993">
    <property type="entry name" value="HD-Zip_IV_C"/>
</dbReference>
<dbReference type="PROSITE" id="PS50848">
    <property type="entry name" value="START"/>
    <property type="match status" value="1"/>
</dbReference>
<dbReference type="Proteomes" id="UP001642260">
    <property type="component" value="Unassembled WGS sequence"/>
</dbReference>
<name>A0ABC8LM09_ERUVS</name>
<comment type="similarity">
    <text evidence="2">Belongs to the HD-ZIP homeobox family. Class IV subfamily.</text>
</comment>
<dbReference type="InterPro" id="IPR009057">
    <property type="entry name" value="Homeodomain-like_sf"/>
</dbReference>
<dbReference type="InterPro" id="IPR001356">
    <property type="entry name" value="HD"/>
</dbReference>
<dbReference type="GO" id="GO:0003677">
    <property type="term" value="F:DNA binding"/>
    <property type="evidence" value="ECO:0007669"/>
    <property type="project" value="UniProtKB-UniRule"/>
</dbReference>
<keyword evidence="6 9" id="KW-0371">Homeobox</keyword>
<feature type="domain" description="START" evidence="13">
    <location>
        <begin position="173"/>
        <end position="404"/>
    </location>
</feature>
<proteinExistence type="inferred from homology"/>
<sequence length="567" mass="64056">MNGQEGDCDVYGDISNRTNMERAEDDNIDANAQVGVNINKNIRHTPQQIQKLENFFMECCHPSTEERSKLGQELNLETNQITYWFRNKRAKMKAHEERHENFDLRQENDILRRELEQLKEQLMLCTCTICGGPTYIGLVQQLQEENATLKQQINWAKILLRSLIQIPDSPYVAQPSSSLLLELANDSMNEFIMMGQPNSSLWKIDPTSRKETLDYEEYDRIFINGLVKPCGYVMEASRETGLVFMDCLAIVETLTTNKWINVFEPVVSVASARTLILTSGRGPIIGSLLIEAGFHVISPLVPKRRVKFLRYCKMLKEGLWVVVDFSLPEEPHKLLSDGSSNRLPSGLIIEDMANGYSKVTWIEHTQYERSKIPPLYQLLIGSGIGLGAKRWLTTLQRHCENLWNLSNINLAGVYQENKGQNMRMMSRKNVNVLGESTGIVLSAATSVRFPVNQKTMFDFLNDKKFRSQWDILTDEASIEETTKIQKSRTHNNYVSLLKIFGSSLSVLKETWNDASGALLVFAPLSLDSVEKLMRGEASYSVPILPSGFSIVPDGVETNGGGCLLTIG</sequence>
<evidence type="ECO:0000256" key="2">
    <source>
        <dbReference type="ARBA" id="ARBA00006789"/>
    </source>
</evidence>
<dbReference type="InterPro" id="IPR042160">
    <property type="entry name" value="HD-Zip_IV"/>
</dbReference>
<evidence type="ECO:0000256" key="4">
    <source>
        <dbReference type="ARBA" id="ARBA00023054"/>
    </source>
</evidence>
<dbReference type="SUPFAM" id="SSF46689">
    <property type="entry name" value="Homeodomain-like"/>
    <property type="match status" value="1"/>
</dbReference>
<reference evidence="14 15" key="1">
    <citation type="submission" date="2022-03" db="EMBL/GenBank/DDBJ databases">
        <authorList>
            <person name="Macdonald S."/>
            <person name="Ahmed S."/>
            <person name="Newling K."/>
        </authorList>
    </citation>
    <scope>NUCLEOTIDE SEQUENCE [LARGE SCALE GENOMIC DNA]</scope>
</reference>
<keyword evidence="5 9" id="KW-0238">DNA-binding</keyword>